<comment type="caution">
    <text evidence="11">The sequence shown here is derived from an EMBL/GenBank/DDBJ whole genome shotgun (WGS) entry which is preliminary data.</text>
</comment>
<dbReference type="EMBL" id="NAJM01000020">
    <property type="protein sequence ID" value="RVX70847.1"/>
    <property type="molecule type" value="Genomic_DNA"/>
</dbReference>
<dbReference type="GO" id="GO:0047596">
    <property type="term" value="F:6-methylsalicylate decarboxylase activity"/>
    <property type="evidence" value="ECO:0007669"/>
    <property type="project" value="UniProtKB-EC"/>
</dbReference>
<keyword evidence="2" id="KW-0479">Metal-binding</keyword>
<dbReference type="PANTHER" id="PTHR21240:SF29">
    <property type="entry name" value="AMIDOHYDROLASE-RELATED DOMAIN-CONTAINING PROTEIN"/>
    <property type="match status" value="1"/>
</dbReference>
<dbReference type="GO" id="GO:0016787">
    <property type="term" value="F:hydrolase activity"/>
    <property type="evidence" value="ECO:0007669"/>
    <property type="project" value="InterPro"/>
</dbReference>
<dbReference type="Pfam" id="PF04909">
    <property type="entry name" value="Amidohydro_2"/>
    <property type="match status" value="1"/>
</dbReference>
<feature type="domain" description="Amidohydrolase-related" evidence="10">
    <location>
        <begin position="31"/>
        <end position="367"/>
    </location>
</feature>
<evidence type="ECO:0000313" key="12">
    <source>
        <dbReference type="Proteomes" id="UP000288859"/>
    </source>
</evidence>
<dbReference type="Proteomes" id="UP000288859">
    <property type="component" value="Unassembled WGS sequence"/>
</dbReference>
<evidence type="ECO:0000256" key="2">
    <source>
        <dbReference type="ARBA" id="ARBA00022723"/>
    </source>
</evidence>
<dbReference type="Gene3D" id="3.20.20.140">
    <property type="entry name" value="Metal-dependent hydrolases"/>
    <property type="match status" value="1"/>
</dbReference>
<evidence type="ECO:0000256" key="7">
    <source>
        <dbReference type="ARBA" id="ARBA00038889"/>
    </source>
</evidence>
<dbReference type="AlphaFoldDB" id="A0A438N539"/>
<dbReference type="OrthoDB" id="2832284at2759"/>
<dbReference type="VEuPathDB" id="FungiDB:PV10_01336"/>
<comment type="similarity">
    <text evidence="1">Belongs to the metallo-dependent hydrolases superfamily. ACMSD family.</text>
</comment>
<dbReference type="EC" id="4.1.1.52" evidence="7"/>
<dbReference type="InterPro" id="IPR006680">
    <property type="entry name" value="Amidohydro-rel"/>
</dbReference>
<evidence type="ECO:0000256" key="3">
    <source>
        <dbReference type="ARBA" id="ARBA00022793"/>
    </source>
</evidence>
<protein>
    <recommendedName>
        <fullName evidence="7">6-methylsalicylate decarboxylase</fullName>
        <ecNumber evidence="7">4.1.1.52</ecNumber>
    </recommendedName>
</protein>
<evidence type="ECO:0000256" key="4">
    <source>
        <dbReference type="ARBA" id="ARBA00022833"/>
    </source>
</evidence>
<evidence type="ECO:0000256" key="6">
    <source>
        <dbReference type="ARBA" id="ARBA00036832"/>
    </source>
</evidence>
<evidence type="ECO:0000256" key="8">
    <source>
        <dbReference type="RuleBase" id="RU366045"/>
    </source>
</evidence>
<keyword evidence="9" id="KW-0732">Signal</keyword>
<dbReference type="GO" id="GO:0005829">
    <property type="term" value="C:cytosol"/>
    <property type="evidence" value="ECO:0007669"/>
    <property type="project" value="TreeGrafter"/>
</dbReference>
<name>A0A438N539_EXOME</name>
<dbReference type="InterPro" id="IPR032466">
    <property type="entry name" value="Metal_Hydrolase"/>
</dbReference>
<reference evidence="11 12" key="1">
    <citation type="submission" date="2017-03" db="EMBL/GenBank/DDBJ databases">
        <title>Genomes of endolithic fungi from Antarctica.</title>
        <authorList>
            <person name="Coleine C."/>
            <person name="Masonjones S."/>
            <person name="Stajich J.E."/>
        </authorList>
    </citation>
    <scope>NUCLEOTIDE SEQUENCE [LARGE SCALE GENOMIC DNA]</scope>
    <source>
        <strain evidence="11 12">CCFEE 6314</strain>
    </source>
</reference>
<dbReference type="SUPFAM" id="SSF51556">
    <property type="entry name" value="Metallo-dependent hydrolases"/>
    <property type="match status" value="1"/>
</dbReference>
<comment type="catalytic activity">
    <reaction evidence="6">
        <text>6-methylsalicylate + H(+) = 3-methylphenol + CO2</text>
        <dbReference type="Rhea" id="RHEA:23112"/>
        <dbReference type="ChEBI" id="CHEBI:15378"/>
        <dbReference type="ChEBI" id="CHEBI:16526"/>
        <dbReference type="ChEBI" id="CHEBI:17231"/>
        <dbReference type="ChEBI" id="CHEBI:36658"/>
        <dbReference type="EC" id="4.1.1.52"/>
    </reaction>
    <physiologicalReaction direction="left-to-right" evidence="6">
        <dbReference type="Rhea" id="RHEA:23113"/>
    </physiologicalReaction>
</comment>
<evidence type="ECO:0000313" key="11">
    <source>
        <dbReference type="EMBL" id="RVX70847.1"/>
    </source>
</evidence>
<feature type="signal peptide" evidence="9">
    <location>
        <begin position="1"/>
        <end position="17"/>
    </location>
</feature>
<evidence type="ECO:0000256" key="9">
    <source>
        <dbReference type="SAM" id="SignalP"/>
    </source>
</evidence>
<proteinExistence type="inferred from homology"/>
<sequence>MKVQGLCLFSLVACVCAHGNDGATGLATPKIDTHSHVYPDWYRQAVTDAGWIPGPDGNAGHPTWNVSLHLAFMQANNIEKSYISCSSPGTNLYANDTAANILLTREMNNFTADLKREYPDKFGFFASLPLPDIDAALEEIDRAYDELNADGFVFMSNHWGLYHGDPVLAPVYEKINERNGIIFIHPTNPCPRMAPTDVRGTELLGYVAPLDHVFQAPILEFIFDAARTVADLILSGTVRDYAAVKWIIPHCGGVLPAVFERFLRTSALLGGKESSDRPAVPYNLKNATELLQGQFWFDLAGFAMSSQIFSMARFWGADKFVYGSDFAFTPLPAAVGLTGEMNETLPELFNETEISWMFRGNAIGLLGE</sequence>
<organism evidence="11 12">
    <name type="scientific">Exophiala mesophila</name>
    <name type="common">Black yeast-like fungus</name>
    <dbReference type="NCBI Taxonomy" id="212818"/>
    <lineage>
        <taxon>Eukaryota</taxon>
        <taxon>Fungi</taxon>
        <taxon>Dikarya</taxon>
        <taxon>Ascomycota</taxon>
        <taxon>Pezizomycotina</taxon>
        <taxon>Eurotiomycetes</taxon>
        <taxon>Chaetothyriomycetidae</taxon>
        <taxon>Chaetothyriales</taxon>
        <taxon>Herpotrichiellaceae</taxon>
        <taxon>Exophiala</taxon>
    </lineage>
</organism>
<evidence type="ECO:0000259" key="10">
    <source>
        <dbReference type="Pfam" id="PF04909"/>
    </source>
</evidence>
<keyword evidence="4" id="KW-0862">Zinc</keyword>
<dbReference type="GO" id="GO:0046872">
    <property type="term" value="F:metal ion binding"/>
    <property type="evidence" value="ECO:0007669"/>
    <property type="project" value="UniProtKB-KW"/>
</dbReference>
<dbReference type="InterPro" id="IPR032465">
    <property type="entry name" value="ACMSD"/>
</dbReference>
<keyword evidence="3 8" id="KW-0210">Decarboxylase</keyword>
<evidence type="ECO:0000256" key="5">
    <source>
        <dbReference type="ARBA" id="ARBA00023239"/>
    </source>
</evidence>
<feature type="chain" id="PRO_5019115723" description="6-methylsalicylate decarboxylase" evidence="9">
    <location>
        <begin position="18"/>
        <end position="368"/>
    </location>
</feature>
<dbReference type="GO" id="GO:0019748">
    <property type="term" value="P:secondary metabolic process"/>
    <property type="evidence" value="ECO:0007669"/>
    <property type="project" value="TreeGrafter"/>
</dbReference>
<evidence type="ECO:0000256" key="1">
    <source>
        <dbReference type="ARBA" id="ARBA00005871"/>
    </source>
</evidence>
<dbReference type="PANTHER" id="PTHR21240">
    <property type="entry name" value="2-AMINO-3-CARBOXYLMUCONATE-6-SEMIALDEHYDE DECARBOXYLASE"/>
    <property type="match status" value="1"/>
</dbReference>
<gene>
    <name evidence="11" type="ORF">B0A52_06003</name>
</gene>
<keyword evidence="5 8" id="KW-0456">Lyase</keyword>
<accession>A0A438N539</accession>